<sequence length="118" mass="12681">MSGPGHPARRGRRALADNIADRSRGVSFGPCRTRVTVPRATVPTVRPAPTVATPLRQAAPEWSTTLLGRVDYSITAFATAAQRPIEGIDHSPARVADYALRTGVSHLRNRGGNRFSNP</sequence>
<evidence type="ECO:0000313" key="3">
    <source>
        <dbReference type="Proteomes" id="UP001165042"/>
    </source>
</evidence>
<reference evidence="2" key="1">
    <citation type="submission" date="2023-02" db="EMBL/GenBank/DDBJ databases">
        <title>Actinokineospora globicatena NBRC 15670.</title>
        <authorList>
            <person name="Ichikawa N."/>
            <person name="Sato H."/>
            <person name="Tonouchi N."/>
        </authorList>
    </citation>
    <scope>NUCLEOTIDE SEQUENCE</scope>
    <source>
        <strain evidence="2">NBRC 15670</strain>
    </source>
</reference>
<protein>
    <submittedName>
        <fullName evidence="2">Uncharacterized protein</fullName>
    </submittedName>
</protein>
<proteinExistence type="predicted"/>
<comment type="caution">
    <text evidence="2">The sequence shown here is derived from an EMBL/GenBank/DDBJ whole genome shotgun (WGS) entry which is preliminary data.</text>
</comment>
<dbReference type="Proteomes" id="UP001165042">
    <property type="component" value="Unassembled WGS sequence"/>
</dbReference>
<evidence type="ECO:0000256" key="1">
    <source>
        <dbReference type="SAM" id="MobiDB-lite"/>
    </source>
</evidence>
<feature type="region of interest" description="Disordered" evidence="1">
    <location>
        <begin position="1"/>
        <end position="30"/>
    </location>
</feature>
<evidence type="ECO:0000313" key="2">
    <source>
        <dbReference type="EMBL" id="GLW93828.1"/>
    </source>
</evidence>
<organism evidence="2 3">
    <name type="scientific">Actinokineospora globicatena</name>
    <dbReference type="NCBI Taxonomy" id="103729"/>
    <lineage>
        <taxon>Bacteria</taxon>
        <taxon>Bacillati</taxon>
        <taxon>Actinomycetota</taxon>
        <taxon>Actinomycetes</taxon>
        <taxon>Pseudonocardiales</taxon>
        <taxon>Pseudonocardiaceae</taxon>
        <taxon>Actinokineospora</taxon>
    </lineage>
</organism>
<accession>A0A9W6VCB4</accession>
<gene>
    <name evidence="2" type="ORF">Aglo03_46440</name>
</gene>
<name>A0A9W6VCB4_9PSEU</name>
<dbReference type="EMBL" id="BSSD01000007">
    <property type="protein sequence ID" value="GLW93828.1"/>
    <property type="molecule type" value="Genomic_DNA"/>
</dbReference>
<keyword evidence="3" id="KW-1185">Reference proteome</keyword>
<dbReference type="AlphaFoldDB" id="A0A9W6VCB4"/>